<dbReference type="Pfam" id="PF13432">
    <property type="entry name" value="TPR_16"/>
    <property type="match status" value="1"/>
</dbReference>
<dbReference type="GO" id="GO:0042834">
    <property type="term" value="F:peptidoglycan binding"/>
    <property type="evidence" value="ECO:0007669"/>
    <property type="project" value="InterPro"/>
</dbReference>
<accession>A0A6J4SI10</accession>
<dbReference type="EMBL" id="CADCVY010000052">
    <property type="protein sequence ID" value="CAA9499900.1"/>
    <property type="molecule type" value="Genomic_DNA"/>
</dbReference>
<gene>
    <name evidence="3" type="ORF">AVDCRST_MAG44-700</name>
</gene>
<dbReference type="InterPro" id="IPR036680">
    <property type="entry name" value="SPOR-like_sf"/>
</dbReference>
<feature type="chain" id="PRO_5026871359" evidence="1">
    <location>
        <begin position="22"/>
        <end position="452"/>
    </location>
</feature>
<dbReference type="InterPro" id="IPR011990">
    <property type="entry name" value="TPR-like_helical_dom_sf"/>
</dbReference>
<dbReference type="Gene3D" id="1.25.40.10">
    <property type="entry name" value="Tetratricopeptide repeat domain"/>
    <property type="match status" value="1"/>
</dbReference>
<name>A0A6J4SI10_9SPHN</name>
<dbReference type="SUPFAM" id="SSF48452">
    <property type="entry name" value="TPR-like"/>
    <property type="match status" value="1"/>
</dbReference>
<protein>
    <submittedName>
        <fullName evidence="3">Flp pilus assembly protein TadD, contains TPR repeat</fullName>
    </submittedName>
</protein>
<dbReference type="PROSITE" id="PS51724">
    <property type="entry name" value="SPOR"/>
    <property type="match status" value="1"/>
</dbReference>
<evidence type="ECO:0000259" key="2">
    <source>
        <dbReference type="PROSITE" id="PS51724"/>
    </source>
</evidence>
<dbReference type="PROSITE" id="PS51257">
    <property type="entry name" value="PROKAR_LIPOPROTEIN"/>
    <property type="match status" value="1"/>
</dbReference>
<dbReference type="Pfam" id="PF05036">
    <property type="entry name" value="SPOR"/>
    <property type="match status" value="1"/>
</dbReference>
<dbReference type="AlphaFoldDB" id="A0A6J4SI10"/>
<dbReference type="InterPro" id="IPR007730">
    <property type="entry name" value="SPOR-like_dom"/>
</dbReference>
<evidence type="ECO:0000256" key="1">
    <source>
        <dbReference type="SAM" id="SignalP"/>
    </source>
</evidence>
<sequence length="452" mass="46755">MPKSFRFATAVALGAMSTAIAGCATSQKQSVTTSGFGGQANGEVGLATRALAALNANDFATAIGFAERAVARTPDDAGFRSILGDSYFGAGRFASAESAYKDALAIYSNQPQAVLKLALAEIAQGKNGEALAFLEAGRNVLDPANYGLAVALAGRPVEAVAVLEAAARQPGADARVRQNLALALALTGDWSKARLVAEQDVPAGQLNERLHQWMQLAKPARASDQVASLTGVTPAAKDPGQPIRLALVKPGTRQAEAAPVPQPQVAYAATAPAPEPPQVAYVPEMAPEPQVAELAPPPFNPDRVSAAAVGQITVKLPRAREVGEAPPAFTADYVQPKPRLRRGAAPTQRAVARPAAVRHGNSSAVVQLGAYGSPQRVLAAWNAAARRHSALRAYKPTSARFVSARGPVYRLAVKGFASSGEAVSLCASLRRAGGSCFVRNVAGDSPVQLASR</sequence>
<dbReference type="Gene3D" id="3.30.70.1070">
    <property type="entry name" value="Sporulation related repeat"/>
    <property type="match status" value="1"/>
</dbReference>
<reference evidence="3" key="1">
    <citation type="submission" date="2020-02" db="EMBL/GenBank/DDBJ databases">
        <authorList>
            <person name="Meier V. D."/>
        </authorList>
    </citation>
    <scope>NUCLEOTIDE SEQUENCE</scope>
    <source>
        <strain evidence="3">AVDCRST_MAG44</strain>
    </source>
</reference>
<feature type="domain" description="SPOR" evidence="2">
    <location>
        <begin position="358"/>
        <end position="441"/>
    </location>
</feature>
<feature type="signal peptide" evidence="1">
    <location>
        <begin position="1"/>
        <end position="21"/>
    </location>
</feature>
<evidence type="ECO:0000313" key="3">
    <source>
        <dbReference type="EMBL" id="CAA9499900.1"/>
    </source>
</evidence>
<organism evidence="3">
    <name type="scientific">uncultured Sphingomonas sp</name>
    <dbReference type="NCBI Taxonomy" id="158754"/>
    <lineage>
        <taxon>Bacteria</taxon>
        <taxon>Pseudomonadati</taxon>
        <taxon>Pseudomonadota</taxon>
        <taxon>Alphaproteobacteria</taxon>
        <taxon>Sphingomonadales</taxon>
        <taxon>Sphingomonadaceae</taxon>
        <taxon>Sphingomonas</taxon>
        <taxon>environmental samples</taxon>
    </lineage>
</organism>
<proteinExistence type="predicted"/>
<keyword evidence="1" id="KW-0732">Signal</keyword>